<gene>
    <name evidence="9" type="ORF">PPERSA_06329</name>
</gene>
<keyword evidence="3 6" id="KW-0378">Hydrolase</keyword>
<dbReference type="OMA" id="LINCNSK"/>
<dbReference type="Pfam" id="PF00326">
    <property type="entry name" value="Peptidase_S9"/>
    <property type="match status" value="1"/>
</dbReference>
<dbReference type="SUPFAM" id="SSF50993">
    <property type="entry name" value="Peptidase/esterase 'gauge' domain"/>
    <property type="match status" value="1"/>
</dbReference>
<reference evidence="9 10" key="1">
    <citation type="journal article" date="2015" name="Sci. Rep.">
        <title>Genome of the facultative scuticociliatosis pathogen Pseudocohnilembus persalinus provides insight into its virulence through horizontal gene transfer.</title>
        <authorList>
            <person name="Xiong J."/>
            <person name="Wang G."/>
            <person name="Cheng J."/>
            <person name="Tian M."/>
            <person name="Pan X."/>
            <person name="Warren A."/>
            <person name="Jiang C."/>
            <person name="Yuan D."/>
            <person name="Miao W."/>
        </authorList>
    </citation>
    <scope>NUCLEOTIDE SEQUENCE [LARGE SCALE GENOMIC DNA]</scope>
    <source>
        <strain evidence="9">36N120E</strain>
    </source>
</reference>
<dbReference type="GO" id="GO:0004252">
    <property type="term" value="F:serine-type endopeptidase activity"/>
    <property type="evidence" value="ECO:0007669"/>
    <property type="project" value="UniProtKB-UniRule"/>
</dbReference>
<evidence type="ECO:0000256" key="3">
    <source>
        <dbReference type="ARBA" id="ARBA00022801"/>
    </source>
</evidence>
<comment type="function">
    <text evidence="5">Serine peptidase whose precise substrate specificity remains unclear. Does not cleave peptides after a arginine or lysine residue. Regulates trans-Golgi network morphology and sorting by regulating the membrane binding of the AP-1 complex. May play a role in the regulation of synaptic vesicle exocytosis.</text>
</comment>
<sequence length="644" mass="75264">MSRKDSRTEEIPEVYGEYQYYTKHGFMGQNNNNYEIIFRKNVRTGQEECVLDIGQVHILQDYQQTMSFAKMAISDCHNFVAFGVDLQSNENIQFFIKDVRKNKILKDRLENVKNICFAADSQSLIYVQHDGKHWTNKVFYHQIGTSQNSDQLLFQEKDESYYLDIAVTKDKKFFIINSASKQNSEIIVFDRYLHHPSSKNLQTIFSRNRQNRAFANHSRDKFYILTDADGVYDFKIVTIDDTQFQQKNYQYKDFYVPDKGEILKEIDIFQNHIVLYQKQSGQSFMTVIDIRTKEKHKIQLPQKFAEISPGLNENYQTDTFRFHLDTVFSYNQVYEYNFVTQKVQLLEDSLLEGPQFQKENYIVEQQYAPTQDGETIPVTLVYSKNLKKDRKNKLLLHGYGHYGLSLEAQFNIVYLKALEENWILAYAHVRGGNERGWSWHKQAIKENKPVSYRDFVSVAEFLVAKKYTHPALMCAFGSSAGGTLVGSAINLRPELFKAVVMNVPFLDILTTLMDKNLALTQSDHDEFGDPILDENIFNLIQSYCPYQNIVEKKEYPAMMIVCGSDDYRSPLWNVLKYVQRFRNKSEQNPKRVEKFSENNLVVNILNSGHYGESSFESSIEEKCQQMAFLDYAVMDVNNEIKIKQ</sequence>
<dbReference type="InterPro" id="IPR051543">
    <property type="entry name" value="Serine_Peptidase_S9A"/>
</dbReference>
<name>A0A0V0QJ04_PSEPJ</name>
<dbReference type="SUPFAM" id="SSF53474">
    <property type="entry name" value="alpha/beta-Hydrolases"/>
    <property type="match status" value="1"/>
</dbReference>
<keyword evidence="2 6" id="KW-0645">Protease</keyword>
<evidence type="ECO:0000259" key="7">
    <source>
        <dbReference type="Pfam" id="PF00326"/>
    </source>
</evidence>
<evidence type="ECO:0000256" key="1">
    <source>
        <dbReference type="ARBA" id="ARBA00005228"/>
    </source>
</evidence>
<feature type="domain" description="Peptidase S9 prolyl oligopeptidase catalytic" evidence="7">
    <location>
        <begin position="418"/>
        <end position="629"/>
    </location>
</feature>
<keyword evidence="4 6" id="KW-0720">Serine protease</keyword>
<proteinExistence type="inferred from homology"/>
<evidence type="ECO:0000259" key="8">
    <source>
        <dbReference type="Pfam" id="PF02897"/>
    </source>
</evidence>
<dbReference type="AlphaFoldDB" id="A0A0V0QJ04"/>
<dbReference type="Gene3D" id="2.130.10.120">
    <property type="entry name" value="Prolyl oligopeptidase, N-terminal domain"/>
    <property type="match status" value="1"/>
</dbReference>
<dbReference type="EC" id="3.4.21.-" evidence="6"/>
<accession>A0A0V0QJ04</accession>
<keyword evidence="10" id="KW-1185">Reference proteome</keyword>
<protein>
    <recommendedName>
        <fullName evidence="6">Prolyl endopeptidase</fullName>
        <ecNumber evidence="6">3.4.21.-</ecNumber>
    </recommendedName>
</protein>
<evidence type="ECO:0000256" key="4">
    <source>
        <dbReference type="ARBA" id="ARBA00022825"/>
    </source>
</evidence>
<dbReference type="InterPro" id="IPR029058">
    <property type="entry name" value="AB_hydrolase_fold"/>
</dbReference>
<evidence type="ECO:0000313" key="10">
    <source>
        <dbReference type="Proteomes" id="UP000054937"/>
    </source>
</evidence>
<evidence type="ECO:0000256" key="5">
    <source>
        <dbReference type="ARBA" id="ARBA00045448"/>
    </source>
</evidence>
<comment type="caution">
    <text evidence="9">The sequence shown here is derived from an EMBL/GenBank/DDBJ whole genome shotgun (WGS) entry which is preliminary data.</text>
</comment>
<feature type="domain" description="Peptidase S9A N-terminal" evidence="8">
    <location>
        <begin position="5"/>
        <end position="347"/>
    </location>
</feature>
<dbReference type="Proteomes" id="UP000054937">
    <property type="component" value="Unassembled WGS sequence"/>
</dbReference>
<dbReference type="OrthoDB" id="248387at2759"/>
<dbReference type="Gene3D" id="3.40.50.1820">
    <property type="entry name" value="alpha/beta hydrolase"/>
    <property type="match status" value="1"/>
</dbReference>
<comment type="similarity">
    <text evidence="1 6">Belongs to the peptidase S9A family.</text>
</comment>
<dbReference type="InterPro" id="IPR023302">
    <property type="entry name" value="Pept_S9A_N"/>
</dbReference>
<dbReference type="InterPro" id="IPR002470">
    <property type="entry name" value="Peptidase_S9A"/>
</dbReference>
<dbReference type="InterPro" id="IPR001375">
    <property type="entry name" value="Peptidase_S9_cat"/>
</dbReference>
<dbReference type="PANTHER" id="PTHR11757">
    <property type="entry name" value="PROTEASE FAMILY S9A OLIGOPEPTIDASE"/>
    <property type="match status" value="1"/>
</dbReference>
<dbReference type="GO" id="GO:0006508">
    <property type="term" value="P:proteolysis"/>
    <property type="evidence" value="ECO:0007669"/>
    <property type="project" value="UniProtKB-KW"/>
</dbReference>
<evidence type="ECO:0000313" key="9">
    <source>
        <dbReference type="EMBL" id="KRX02134.1"/>
    </source>
</evidence>
<organism evidence="9 10">
    <name type="scientific">Pseudocohnilembus persalinus</name>
    <name type="common">Ciliate</name>
    <dbReference type="NCBI Taxonomy" id="266149"/>
    <lineage>
        <taxon>Eukaryota</taxon>
        <taxon>Sar</taxon>
        <taxon>Alveolata</taxon>
        <taxon>Ciliophora</taxon>
        <taxon>Intramacronucleata</taxon>
        <taxon>Oligohymenophorea</taxon>
        <taxon>Scuticociliatia</taxon>
        <taxon>Philasterida</taxon>
        <taxon>Pseudocohnilembidae</taxon>
        <taxon>Pseudocohnilembus</taxon>
    </lineage>
</organism>
<dbReference type="Pfam" id="PF02897">
    <property type="entry name" value="Peptidase_S9_N"/>
    <property type="match status" value="1"/>
</dbReference>
<dbReference type="InParanoid" id="A0A0V0QJ04"/>
<dbReference type="EMBL" id="LDAU01000157">
    <property type="protein sequence ID" value="KRX02134.1"/>
    <property type="molecule type" value="Genomic_DNA"/>
</dbReference>
<evidence type="ECO:0000256" key="2">
    <source>
        <dbReference type="ARBA" id="ARBA00022670"/>
    </source>
</evidence>
<evidence type="ECO:0000256" key="6">
    <source>
        <dbReference type="RuleBase" id="RU368024"/>
    </source>
</evidence>
<dbReference type="PRINTS" id="PR00862">
    <property type="entry name" value="PROLIGOPTASE"/>
</dbReference>
<dbReference type="PANTHER" id="PTHR11757:SF19">
    <property type="entry name" value="PROLYL ENDOPEPTIDASE-LIKE"/>
    <property type="match status" value="1"/>
</dbReference>